<keyword evidence="8" id="KW-0238">DNA-binding</keyword>
<accession>A0A650CUE3</accession>
<sequence length="140" mass="16113">MNKTIGRNAERELVKLLMHYGFNAVRIPTSNSSPNPLPDVFATKGNILLSIEVKSTWQKKVKVEENQIRKILDFLKMFPMEGRALIAVKFKGGIGWRVKEVELAKEEEVNEENSISLEDYLLNLQSNLLQSLNRRPYQIL</sequence>
<dbReference type="GO" id="GO:0003677">
    <property type="term" value="F:DNA binding"/>
    <property type="evidence" value="ECO:0007669"/>
    <property type="project" value="UniProtKB-KW"/>
</dbReference>
<comment type="catalytic activity">
    <reaction evidence="11">
        <text>Endonucleolytic cleavage at a junction such as a reciprocal single-stranded crossover between two homologous DNA duplexes (Holliday junction).</text>
        <dbReference type="EC" id="3.1.21.10"/>
    </reaction>
</comment>
<gene>
    <name evidence="13" type="ORF">D1866_05385</name>
    <name evidence="12" type="ORF">GFB69_09440</name>
</gene>
<keyword evidence="9" id="KW-0233">DNA recombination</keyword>
<dbReference type="RefSeq" id="WP_155861078.1">
    <property type="nucleotide sequence ID" value="NZ_CP045482.1"/>
</dbReference>
<evidence type="ECO:0000256" key="11">
    <source>
        <dbReference type="ARBA" id="ARBA00029354"/>
    </source>
</evidence>
<evidence type="ECO:0000256" key="8">
    <source>
        <dbReference type="ARBA" id="ARBA00023125"/>
    </source>
</evidence>
<dbReference type="EMBL" id="CP045482">
    <property type="protein sequence ID" value="QGR21481.1"/>
    <property type="molecule type" value="Genomic_DNA"/>
</dbReference>
<proteinExistence type="predicted"/>
<dbReference type="Proteomes" id="UP000426328">
    <property type="component" value="Chromosome"/>
</dbReference>
<evidence type="ECO:0000256" key="10">
    <source>
        <dbReference type="ARBA" id="ARBA00023204"/>
    </source>
</evidence>
<evidence type="ECO:0000256" key="2">
    <source>
        <dbReference type="ARBA" id="ARBA00022722"/>
    </source>
</evidence>
<evidence type="ECO:0000256" key="1">
    <source>
        <dbReference type="ARBA" id="ARBA00001946"/>
    </source>
</evidence>
<dbReference type="InterPro" id="IPR014428">
    <property type="entry name" value="Hjc_arc"/>
</dbReference>
<keyword evidence="14" id="KW-1185">Reference proteome</keyword>
<evidence type="ECO:0000256" key="6">
    <source>
        <dbReference type="ARBA" id="ARBA00022801"/>
    </source>
</evidence>
<dbReference type="InterPro" id="IPR011335">
    <property type="entry name" value="Restrct_endonuc-II-like"/>
</dbReference>
<dbReference type="SUPFAM" id="SSF52980">
    <property type="entry name" value="Restriction endonuclease-like"/>
    <property type="match status" value="1"/>
</dbReference>
<keyword evidence="7" id="KW-0460">Magnesium</keyword>
<evidence type="ECO:0000256" key="4">
    <source>
        <dbReference type="ARBA" id="ARBA00022759"/>
    </source>
</evidence>
<dbReference type="InterPro" id="IPR002732">
    <property type="entry name" value="Hjc"/>
</dbReference>
<evidence type="ECO:0000256" key="5">
    <source>
        <dbReference type="ARBA" id="ARBA00022763"/>
    </source>
</evidence>
<evidence type="ECO:0000313" key="12">
    <source>
        <dbReference type="EMBL" id="MQL55959.1"/>
    </source>
</evidence>
<keyword evidence="2" id="KW-0540">Nuclease</keyword>
<name>A0A650CUE3_ACIAM</name>
<evidence type="ECO:0000313" key="15">
    <source>
        <dbReference type="Proteomes" id="UP000474054"/>
    </source>
</evidence>
<keyword evidence="3" id="KW-0479">Metal-binding</keyword>
<evidence type="ECO:0000313" key="14">
    <source>
        <dbReference type="Proteomes" id="UP000426328"/>
    </source>
</evidence>
<dbReference type="InterPro" id="IPR011856">
    <property type="entry name" value="tRNA_endonuc-like_dom_sf"/>
</dbReference>
<evidence type="ECO:0000256" key="9">
    <source>
        <dbReference type="ARBA" id="ARBA00023172"/>
    </source>
</evidence>
<keyword evidence="5" id="KW-0227">DNA damage</keyword>
<dbReference type="PIRSF" id="PIRSF004985">
    <property type="entry name" value="Hlld_jn_rslvs_ar"/>
    <property type="match status" value="1"/>
</dbReference>
<dbReference type="GO" id="GO:0046872">
    <property type="term" value="F:metal ion binding"/>
    <property type="evidence" value="ECO:0007669"/>
    <property type="project" value="UniProtKB-KW"/>
</dbReference>
<dbReference type="NCBIfam" id="NF040854">
    <property type="entry name" value="Hol_resolv_Hjc"/>
    <property type="match status" value="1"/>
</dbReference>
<reference evidence="12 15" key="1">
    <citation type="submission" date="2019-10" db="EMBL/GenBank/DDBJ databases">
        <title>Comparative genomics of sulfur disproportionating microorganisms.</title>
        <authorList>
            <person name="Ward L.M."/>
            <person name="Bertran E."/>
            <person name="Johnston D."/>
        </authorList>
    </citation>
    <scope>NUCLEOTIDE SEQUENCE [LARGE SCALE GENOMIC DNA]</scope>
    <source>
        <strain evidence="12 15">DSM 3772</strain>
    </source>
</reference>
<dbReference type="EMBL" id="WHYS01000002">
    <property type="protein sequence ID" value="MQL55959.1"/>
    <property type="molecule type" value="Genomic_DNA"/>
</dbReference>
<dbReference type="KEGG" id="aamb:D1866_05385"/>
<dbReference type="Gene3D" id="3.40.1350.10">
    <property type="match status" value="1"/>
</dbReference>
<comment type="cofactor">
    <cofactor evidence="1">
        <name>Mg(2+)</name>
        <dbReference type="ChEBI" id="CHEBI:18420"/>
    </cofactor>
</comment>
<evidence type="ECO:0000313" key="13">
    <source>
        <dbReference type="EMBL" id="QGR21481.1"/>
    </source>
</evidence>
<dbReference type="GO" id="GO:0008821">
    <property type="term" value="F:crossover junction DNA endonuclease activity"/>
    <property type="evidence" value="ECO:0007669"/>
    <property type="project" value="UniProtKB-EC"/>
</dbReference>
<evidence type="ECO:0000256" key="7">
    <source>
        <dbReference type="ARBA" id="ARBA00022842"/>
    </source>
</evidence>
<organism evidence="13 14">
    <name type="scientific">Acidianus ambivalens</name>
    <name type="common">Desulfurolobus ambivalens</name>
    <dbReference type="NCBI Taxonomy" id="2283"/>
    <lineage>
        <taxon>Archaea</taxon>
        <taxon>Thermoproteota</taxon>
        <taxon>Thermoprotei</taxon>
        <taxon>Sulfolobales</taxon>
        <taxon>Sulfolobaceae</taxon>
        <taxon>Acidianus</taxon>
    </lineage>
</organism>
<dbReference type="GO" id="GO:0006310">
    <property type="term" value="P:DNA recombination"/>
    <property type="evidence" value="ECO:0007669"/>
    <property type="project" value="UniProtKB-KW"/>
</dbReference>
<dbReference type="PANTHER" id="PTHR39651:SF1">
    <property type="entry name" value="HOLLIDAY JUNCTION RESOLVASE HJC"/>
    <property type="match status" value="1"/>
</dbReference>
<keyword evidence="4 13" id="KW-0255">Endonuclease</keyword>
<reference evidence="13 14" key="2">
    <citation type="submission" date="2019-10" db="EMBL/GenBank/DDBJ databases">
        <title>Genome Sequences from Six Type Strain Members of the Archaeal Family Sulfolobaceae: Acidianus ambivalens, Acidianus infernus, Metallosphaera prunae, Stygiolobus azoricus, Sulfolobus metallicus, and Sulfurisphaera ohwakuensis.</title>
        <authorList>
            <person name="Counts J.A."/>
            <person name="Kelly R.M."/>
        </authorList>
    </citation>
    <scope>NUCLEOTIDE SEQUENCE [LARGE SCALE GENOMIC DNA]</scope>
    <source>
        <strain evidence="13 14">LEI 10</strain>
    </source>
</reference>
<evidence type="ECO:0000256" key="3">
    <source>
        <dbReference type="ARBA" id="ARBA00022723"/>
    </source>
</evidence>
<keyword evidence="10" id="KW-0234">DNA repair</keyword>
<dbReference type="PANTHER" id="PTHR39651">
    <property type="entry name" value="HOLLIDAY JUNCTION RESOLVASE HJC"/>
    <property type="match status" value="1"/>
</dbReference>
<keyword evidence="6" id="KW-0378">Hydrolase</keyword>
<dbReference type="AlphaFoldDB" id="A0A650CUE3"/>
<dbReference type="GeneID" id="42779147"/>
<dbReference type="Proteomes" id="UP000474054">
    <property type="component" value="Unassembled WGS sequence"/>
</dbReference>
<dbReference type="GO" id="GO:0006281">
    <property type="term" value="P:DNA repair"/>
    <property type="evidence" value="ECO:0007669"/>
    <property type="project" value="UniProtKB-KW"/>
</dbReference>
<dbReference type="Pfam" id="PF01870">
    <property type="entry name" value="Hjc"/>
    <property type="match status" value="1"/>
</dbReference>
<protein>
    <submittedName>
        <fullName evidence="13">Endonuclease</fullName>
    </submittedName>
</protein>